<dbReference type="PANTHER" id="PTHR35333">
    <property type="entry name" value="BETA-LACTAMASE"/>
    <property type="match status" value="1"/>
</dbReference>
<accession>A0A423Q3Q8</accession>
<organism evidence="8 9">
    <name type="scientific">Salinisphaera orenii YIM 95161</name>
    <dbReference type="NCBI Taxonomy" id="1051139"/>
    <lineage>
        <taxon>Bacteria</taxon>
        <taxon>Pseudomonadati</taxon>
        <taxon>Pseudomonadota</taxon>
        <taxon>Gammaproteobacteria</taxon>
        <taxon>Salinisphaerales</taxon>
        <taxon>Salinisphaeraceae</taxon>
        <taxon>Salinisphaera</taxon>
    </lineage>
</organism>
<name>A0A423Q3Q8_9GAMM</name>
<dbReference type="PROSITE" id="PS51318">
    <property type="entry name" value="TAT"/>
    <property type="match status" value="1"/>
</dbReference>
<dbReference type="EC" id="3.5.2.6" evidence="3 6"/>
<dbReference type="PROSITE" id="PS00146">
    <property type="entry name" value="BETA_LACTAMASE_A"/>
    <property type="match status" value="1"/>
</dbReference>
<dbReference type="GO" id="GO:0030655">
    <property type="term" value="P:beta-lactam antibiotic catabolic process"/>
    <property type="evidence" value="ECO:0007669"/>
    <property type="project" value="InterPro"/>
</dbReference>
<reference evidence="8 9" key="1">
    <citation type="submission" date="2013-10" db="EMBL/GenBank/DDBJ databases">
        <title>Salinisphaera halophila YIM 95161 Genome Sequencing.</title>
        <authorList>
            <person name="Lai Q."/>
            <person name="Li C."/>
            <person name="Shao Z."/>
        </authorList>
    </citation>
    <scope>NUCLEOTIDE SEQUENCE [LARGE SCALE GENOMIC DNA]</scope>
    <source>
        <strain evidence="8 9">YIM 95161</strain>
    </source>
</reference>
<evidence type="ECO:0000313" key="9">
    <source>
        <dbReference type="Proteomes" id="UP000285123"/>
    </source>
</evidence>
<comment type="caution">
    <text evidence="8">The sequence shown here is derived from an EMBL/GenBank/DDBJ whole genome shotgun (WGS) entry which is preliminary data.</text>
</comment>
<proteinExistence type="inferred from homology"/>
<dbReference type="PRINTS" id="PR00118">
    <property type="entry name" value="BLACTAMASEA"/>
</dbReference>
<dbReference type="InterPro" id="IPR000871">
    <property type="entry name" value="Beta-lactam_class-A"/>
</dbReference>
<dbReference type="PANTHER" id="PTHR35333:SF3">
    <property type="entry name" value="BETA-LACTAMASE-TYPE TRANSPEPTIDASE FOLD CONTAINING PROTEIN"/>
    <property type="match status" value="1"/>
</dbReference>
<evidence type="ECO:0000313" key="8">
    <source>
        <dbReference type="EMBL" id="ROO33658.1"/>
    </source>
</evidence>
<dbReference type="InterPro" id="IPR006311">
    <property type="entry name" value="TAT_signal"/>
</dbReference>
<dbReference type="Proteomes" id="UP000285123">
    <property type="component" value="Unassembled WGS sequence"/>
</dbReference>
<dbReference type="GO" id="GO:0008800">
    <property type="term" value="F:beta-lactamase activity"/>
    <property type="evidence" value="ECO:0007669"/>
    <property type="project" value="UniProtKB-UniRule"/>
</dbReference>
<evidence type="ECO:0000256" key="4">
    <source>
        <dbReference type="ARBA" id="ARBA00022801"/>
    </source>
</evidence>
<protein>
    <recommendedName>
        <fullName evidence="3 6">Beta-lactamase</fullName>
        <ecNumber evidence="3 6">3.5.2.6</ecNumber>
    </recommendedName>
</protein>
<dbReference type="NCBIfam" id="NF033103">
    <property type="entry name" value="bla_class_A"/>
    <property type="match status" value="1"/>
</dbReference>
<gene>
    <name evidence="8" type="ORF">SAHL_03885</name>
</gene>
<evidence type="ECO:0000256" key="3">
    <source>
        <dbReference type="ARBA" id="ARBA00012865"/>
    </source>
</evidence>
<dbReference type="Pfam" id="PF13354">
    <property type="entry name" value="Beta-lactamase2"/>
    <property type="match status" value="1"/>
</dbReference>
<dbReference type="EMBL" id="AYKF01000062">
    <property type="protein sequence ID" value="ROO33658.1"/>
    <property type="molecule type" value="Genomic_DNA"/>
</dbReference>
<keyword evidence="5 6" id="KW-0046">Antibiotic resistance</keyword>
<feature type="domain" description="Beta-lactamase class A catalytic" evidence="7">
    <location>
        <begin position="63"/>
        <end position="278"/>
    </location>
</feature>
<keyword evidence="4 6" id="KW-0378">Hydrolase</keyword>
<dbReference type="InterPro" id="IPR012338">
    <property type="entry name" value="Beta-lactam/transpept-like"/>
</dbReference>
<dbReference type="Gene3D" id="3.40.710.10">
    <property type="entry name" value="DD-peptidase/beta-lactamase superfamily"/>
    <property type="match status" value="1"/>
</dbReference>
<evidence type="ECO:0000259" key="7">
    <source>
        <dbReference type="Pfam" id="PF13354"/>
    </source>
</evidence>
<dbReference type="SUPFAM" id="SSF56601">
    <property type="entry name" value="beta-lactamase/transpeptidase-like"/>
    <property type="match status" value="1"/>
</dbReference>
<comment type="similarity">
    <text evidence="2 6">Belongs to the class-A beta-lactamase family.</text>
</comment>
<evidence type="ECO:0000256" key="1">
    <source>
        <dbReference type="ARBA" id="ARBA00001526"/>
    </source>
</evidence>
<evidence type="ECO:0000256" key="2">
    <source>
        <dbReference type="ARBA" id="ARBA00009009"/>
    </source>
</evidence>
<dbReference type="RefSeq" id="WP_245968381.1">
    <property type="nucleotide sequence ID" value="NZ_AYKF01000062.1"/>
</dbReference>
<dbReference type="GO" id="GO:0046677">
    <property type="term" value="P:response to antibiotic"/>
    <property type="evidence" value="ECO:0007669"/>
    <property type="project" value="UniProtKB-UniRule"/>
</dbReference>
<sequence length="307" mass="32761">MKNKATPETVQRMLRRRDLLKGFAAGAAVSVLGTPPLAARTAAETFRAEIADLEKRHGGRLGLAVLDTAGGQRVAQRADERFLMCSTFKLPLVGLILSRVDAGKESLDRHITYDAGDVVTYSPETGQHVGTGMTLGAICRAGLTLSDNTAANLMLRSVGGPAAVTAFVRALGDTVTRSDRYETALNAYTPGSDRDTTSPSAMGHLMQRLLLDDVLAVPSREQLTRWLIANETGDHRLRAGMPGHWRIGDKTGSGGNNTANDIAIVWPQPDAPVIVSAYYAGSDAGRSQRDRVLADVGRATVRWLGTG</sequence>
<dbReference type="AlphaFoldDB" id="A0A423Q3Q8"/>
<comment type="catalytic activity">
    <reaction evidence="1 6">
        <text>a beta-lactam + H2O = a substituted beta-amino acid</text>
        <dbReference type="Rhea" id="RHEA:20401"/>
        <dbReference type="ChEBI" id="CHEBI:15377"/>
        <dbReference type="ChEBI" id="CHEBI:35627"/>
        <dbReference type="ChEBI" id="CHEBI:140347"/>
        <dbReference type="EC" id="3.5.2.6"/>
    </reaction>
</comment>
<evidence type="ECO:0000256" key="6">
    <source>
        <dbReference type="RuleBase" id="RU361140"/>
    </source>
</evidence>
<dbReference type="InterPro" id="IPR045155">
    <property type="entry name" value="Beta-lactam_cat"/>
</dbReference>
<evidence type="ECO:0000256" key="5">
    <source>
        <dbReference type="ARBA" id="ARBA00023251"/>
    </source>
</evidence>
<dbReference type="InterPro" id="IPR023650">
    <property type="entry name" value="Beta-lactam_class-A_AS"/>
</dbReference>